<dbReference type="InterPro" id="IPR006091">
    <property type="entry name" value="Acyl-CoA_Oxase/DH_mid-dom"/>
</dbReference>
<comment type="similarity">
    <text evidence="2 6">Belongs to the acyl-CoA dehydrogenase family.</text>
</comment>
<dbReference type="Pfam" id="PF02771">
    <property type="entry name" value="Acyl-CoA_dh_N"/>
    <property type="match status" value="1"/>
</dbReference>
<comment type="cofactor">
    <cofactor evidence="1 6">
        <name>FAD</name>
        <dbReference type="ChEBI" id="CHEBI:57692"/>
    </cofactor>
</comment>
<dbReference type="GO" id="GO:0016627">
    <property type="term" value="F:oxidoreductase activity, acting on the CH-CH group of donors"/>
    <property type="evidence" value="ECO:0007669"/>
    <property type="project" value="InterPro"/>
</dbReference>
<dbReference type="Gene3D" id="1.10.540.10">
    <property type="entry name" value="Acyl-CoA dehydrogenase/oxidase, N-terminal domain"/>
    <property type="match status" value="1"/>
</dbReference>
<dbReference type="InterPro" id="IPR009100">
    <property type="entry name" value="AcylCoA_DH/oxidase_NM_dom_sf"/>
</dbReference>
<evidence type="ECO:0000259" key="10">
    <source>
        <dbReference type="Pfam" id="PF12806"/>
    </source>
</evidence>
<dbReference type="SUPFAM" id="SSF47203">
    <property type="entry name" value="Acyl-CoA dehydrogenase C-terminal domain-like"/>
    <property type="match status" value="1"/>
</dbReference>
<dbReference type="InterPro" id="IPR046373">
    <property type="entry name" value="Acyl-CoA_Oxase/DH_mid-dom_sf"/>
</dbReference>
<dbReference type="SUPFAM" id="SSF56645">
    <property type="entry name" value="Acyl-CoA dehydrogenase NM domain-like"/>
    <property type="match status" value="1"/>
</dbReference>
<dbReference type="Pfam" id="PF02770">
    <property type="entry name" value="Acyl-CoA_dh_M"/>
    <property type="match status" value="1"/>
</dbReference>
<protein>
    <submittedName>
        <fullName evidence="11">Acyl-CoA dehydrogenase</fullName>
    </submittedName>
</protein>
<dbReference type="InterPro" id="IPR036250">
    <property type="entry name" value="AcylCo_DH-like_C"/>
</dbReference>
<keyword evidence="12" id="KW-1185">Reference proteome</keyword>
<gene>
    <name evidence="11" type="ORF">DCC88_04865</name>
</gene>
<evidence type="ECO:0000259" key="8">
    <source>
        <dbReference type="Pfam" id="PF02770"/>
    </source>
</evidence>
<dbReference type="Pfam" id="PF12806">
    <property type="entry name" value="Acyl-CoA_dh_C"/>
    <property type="match status" value="1"/>
</dbReference>
<keyword evidence="3 6" id="KW-0285">Flavoprotein</keyword>
<dbReference type="InterPro" id="IPR025878">
    <property type="entry name" value="Acyl-CoA_dh-like_C_dom"/>
</dbReference>
<evidence type="ECO:0000313" key="12">
    <source>
        <dbReference type="Proteomes" id="UP000253934"/>
    </source>
</evidence>
<dbReference type="Proteomes" id="UP000253934">
    <property type="component" value="Unassembled WGS sequence"/>
</dbReference>
<evidence type="ECO:0000256" key="2">
    <source>
        <dbReference type="ARBA" id="ARBA00009347"/>
    </source>
</evidence>
<keyword evidence="5 6" id="KW-0560">Oxidoreductase</keyword>
<dbReference type="GO" id="GO:0050660">
    <property type="term" value="F:flavin adenine dinucleotide binding"/>
    <property type="evidence" value="ECO:0007669"/>
    <property type="project" value="InterPro"/>
</dbReference>
<dbReference type="PANTHER" id="PTHR42803">
    <property type="entry name" value="ACYL-COA DEHYDROGENASE"/>
    <property type="match status" value="1"/>
</dbReference>
<dbReference type="InterPro" id="IPR052166">
    <property type="entry name" value="Diverse_Acyl-CoA_DH"/>
</dbReference>
<feature type="domain" description="Acetyl-CoA dehydrogenase-like C-terminal" evidence="10">
    <location>
        <begin position="493"/>
        <end position="606"/>
    </location>
</feature>
<evidence type="ECO:0000256" key="4">
    <source>
        <dbReference type="ARBA" id="ARBA00022827"/>
    </source>
</evidence>
<comment type="caution">
    <text evidence="11">The sequence shown here is derived from an EMBL/GenBank/DDBJ whole genome shotgun (WGS) entry which is preliminary data.</text>
</comment>
<evidence type="ECO:0000256" key="3">
    <source>
        <dbReference type="ARBA" id="ARBA00022630"/>
    </source>
</evidence>
<dbReference type="Gene3D" id="1.20.140.10">
    <property type="entry name" value="Butyryl-CoA Dehydrogenase, subunit A, domain 3"/>
    <property type="match status" value="1"/>
</dbReference>
<feature type="domain" description="Acyl-CoA dehydrogenase/oxidase N-terminal" evidence="9">
    <location>
        <begin position="85"/>
        <end position="162"/>
    </location>
</feature>
<dbReference type="EMBL" id="QOVW01000060">
    <property type="protein sequence ID" value="RDB36464.1"/>
    <property type="molecule type" value="Genomic_DNA"/>
</dbReference>
<feature type="domain" description="Acyl-CoA oxidase/dehydrogenase middle" evidence="8">
    <location>
        <begin position="168"/>
        <end position="274"/>
    </location>
</feature>
<evidence type="ECO:0000256" key="6">
    <source>
        <dbReference type="RuleBase" id="RU362125"/>
    </source>
</evidence>
<proteinExistence type="inferred from homology"/>
<dbReference type="InterPro" id="IPR013786">
    <property type="entry name" value="AcylCoA_DH/ox_N"/>
</dbReference>
<name>A0A369KXM2_9BACT</name>
<dbReference type="AlphaFoldDB" id="A0A369KXM2"/>
<dbReference type="Gene3D" id="2.40.110.10">
    <property type="entry name" value="Butyryl-CoA Dehydrogenase, subunit A, domain 2"/>
    <property type="match status" value="1"/>
</dbReference>
<dbReference type="InterPro" id="IPR037069">
    <property type="entry name" value="AcylCoA_DH/ox_N_sf"/>
</dbReference>
<dbReference type="PANTHER" id="PTHR42803:SF1">
    <property type="entry name" value="BROAD-SPECIFICITY LINEAR ACYL-COA DEHYDROGENASE FADE5"/>
    <property type="match status" value="1"/>
</dbReference>
<evidence type="ECO:0000259" key="9">
    <source>
        <dbReference type="Pfam" id="PF02771"/>
    </source>
</evidence>
<feature type="domain" description="Acyl-CoA dehydrogenase/oxidase C-terminal" evidence="7">
    <location>
        <begin position="291"/>
        <end position="460"/>
    </location>
</feature>
<sequence length="608" mass="66842">MAAGTSSFMVDRREIEFVLFEYLKIQRLFDLPYYSDHSIESMTEMLTSAITLCQQHLGPLNKVGDRVGCVHNKETKAVTTPPGTQDAYKHFVENGFLTLADPAEAGGLQAPGVIASVFMEIFSSANQAFTMYPGLTKSASHVILQFGEDWMKKTCIPKIASGSWTGTMCLTEPSAGSAVGDLRSTAKRNADGSFLIKGVKQWISGGDNDFAENILHLVLARIEGAPAGIEGVSLFLVPKFRFDKNTGAIKEKNDLYCISLEEKMGIHGNSTCLMGFGDNNACQGFLIGKENQGITYMFLMMNEARIGVGLQGLGQASVAFLNAEQYAKERIQGVDIAAKKDGSNSNRIAIVNHPDVKRMLLRQRSLVEGMRALCYTTALMHDESLHATDKAQQKIAHGFLELLTPVMKAWCTDMGFYSIVQSIQTYGGYGFTKDYPVEQLLRDSKITSIYEGTNGIQALDLIGRKMRMEEGAIFMAWLEKQGKVIESHKKKKEIAKDLAVFGESLMSIGAAAKHMGEVAKKGNKHAAVVNAYPFLMAFGHTIVCGMLLEQAALALEKLAENKLSAADKRFYNNKIKTAKFFTHHILPEAKSFLANVLSQDVSCLEFEF</sequence>
<evidence type="ECO:0000259" key="7">
    <source>
        <dbReference type="Pfam" id="PF00441"/>
    </source>
</evidence>
<evidence type="ECO:0000313" key="11">
    <source>
        <dbReference type="EMBL" id="RDB36464.1"/>
    </source>
</evidence>
<reference evidence="11" key="1">
    <citation type="submission" date="2018-04" db="EMBL/GenBank/DDBJ databases">
        <title>Draft genome sequence of the Candidatus Spirobacillus cienkowskii, a pathogen of freshwater Daphnia species, reconstructed from hemolymph metagenomic reads.</title>
        <authorList>
            <person name="Bresciani L."/>
            <person name="Lemos L.N."/>
            <person name="Wale N."/>
            <person name="Lin J.Y."/>
            <person name="Fernandes G.R."/>
            <person name="Duffy M.A."/>
            <person name="Rodrigues J.M."/>
        </authorList>
    </citation>
    <scope>NUCLEOTIDE SEQUENCE [LARGE SCALE GENOMIC DNA]</scope>
    <source>
        <strain evidence="11">Binning01</strain>
    </source>
</reference>
<keyword evidence="4 6" id="KW-0274">FAD</keyword>
<evidence type="ECO:0000256" key="5">
    <source>
        <dbReference type="ARBA" id="ARBA00023002"/>
    </source>
</evidence>
<dbReference type="GO" id="GO:0005886">
    <property type="term" value="C:plasma membrane"/>
    <property type="evidence" value="ECO:0007669"/>
    <property type="project" value="TreeGrafter"/>
</dbReference>
<dbReference type="InterPro" id="IPR009075">
    <property type="entry name" value="AcylCo_DH/oxidase_C"/>
</dbReference>
<evidence type="ECO:0000256" key="1">
    <source>
        <dbReference type="ARBA" id="ARBA00001974"/>
    </source>
</evidence>
<dbReference type="Pfam" id="PF00441">
    <property type="entry name" value="Acyl-CoA_dh_1"/>
    <property type="match status" value="1"/>
</dbReference>
<organism evidence="11 12">
    <name type="scientific">Spirobacillus cienkowskii</name>
    <dbReference type="NCBI Taxonomy" id="495820"/>
    <lineage>
        <taxon>Bacteria</taxon>
        <taxon>Pseudomonadati</taxon>
        <taxon>Bdellovibrionota</taxon>
        <taxon>Oligoflexia</taxon>
        <taxon>Silvanigrellales</taxon>
        <taxon>Spirobacillus</taxon>
    </lineage>
</organism>
<accession>A0A369KXM2</accession>